<dbReference type="Gene3D" id="2.30.30.40">
    <property type="entry name" value="SH3 Domains"/>
    <property type="match status" value="1"/>
</dbReference>
<feature type="compositionally biased region" description="Low complexity" evidence="3">
    <location>
        <begin position="260"/>
        <end position="272"/>
    </location>
</feature>
<feature type="compositionally biased region" description="Polar residues" evidence="3">
    <location>
        <begin position="508"/>
        <end position="523"/>
    </location>
</feature>
<evidence type="ECO:0000256" key="2">
    <source>
        <dbReference type="PROSITE-ProRule" id="PRU00192"/>
    </source>
</evidence>
<sequence>MTPETTERAHLLTEAVYRNMHEHLLPGIKQLISSTKAYQKAMHGVTTSCKSFVDALYSLAHITQAGRGASLDVGGALLQIAEVHKEINNNILDNIKTFESELVASLEYSLASTEPTPQTVLKRYTASHKIACTSRDKLYSNLRKHRKRSKSSKFGGIDPKQAQIERDLNDAQARLDNFRVQSLKSAFLSERRWSCNLLNRILNIIRSTASLHSKSHELLTHRLPEWTSIGSMWQKLPESSESFLMNFAHPLNVSQTNGVSSPHPHSNSSQQNEEVYSSPSEQEPDSSTADYEHAEFARSKARRPYEDDWKKVRAVYSFTAGNSGTQLSIAEGDVINVVAGSNRGGGWLYGQNERSNLMGWFPASFTVPADGVSSANRVKSLGDLATLPNTYIDPESGHAHTSSSTPHTSRRNTGTNTPRHEKQEKHEIYIVRPERPPPIPPTQSDGPPAPPPPPPPPDINGIVNNAHNHRGSFTPSPPNSSSGYSGTSALPPPPPIIHQEEEPPPVNNPFTSVTLRKTVTNDRSAPKIR</sequence>
<dbReference type="InterPro" id="IPR027681">
    <property type="entry name" value="IRSp53/IRTKS/Pinkbar"/>
</dbReference>
<dbReference type="SUPFAM" id="SSF50044">
    <property type="entry name" value="SH3-domain"/>
    <property type="match status" value="1"/>
</dbReference>
<dbReference type="PANTHER" id="PTHR14206">
    <property type="entry name" value="BRAIN-SPECIFIC ANGIOGENESIS INHIBITOR 1-ASSOCIATED PROTEIN 2"/>
    <property type="match status" value="1"/>
</dbReference>
<evidence type="ECO:0000256" key="1">
    <source>
        <dbReference type="ARBA" id="ARBA00022443"/>
    </source>
</evidence>
<dbReference type="SUPFAM" id="SSF103657">
    <property type="entry name" value="BAR/IMD domain-like"/>
    <property type="match status" value="1"/>
</dbReference>
<gene>
    <name evidence="5" type="ORF">DGYR_LOCUS883</name>
</gene>
<dbReference type="GO" id="GO:0007009">
    <property type="term" value="P:plasma membrane organization"/>
    <property type="evidence" value="ECO:0007669"/>
    <property type="project" value="InterPro"/>
</dbReference>
<evidence type="ECO:0000313" key="5">
    <source>
        <dbReference type="EMBL" id="CAD5111617.1"/>
    </source>
</evidence>
<dbReference type="InterPro" id="IPR036028">
    <property type="entry name" value="SH3-like_dom_sf"/>
</dbReference>
<dbReference type="AlphaFoldDB" id="A0A7I8VAQ7"/>
<dbReference type="GO" id="GO:0005654">
    <property type="term" value="C:nucleoplasm"/>
    <property type="evidence" value="ECO:0007669"/>
    <property type="project" value="TreeGrafter"/>
</dbReference>
<dbReference type="GO" id="GO:0030838">
    <property type="term" value="P:positive regulation of actin filament polymerization"/>
    <property type="evidence" value="ECO:0007669"/>
    <property type="project" value="TreeGrafter"/>
</dbReference>
<dbReference type="InterPro" id="IPR027267">
    <property type="entry name" value="AH/BAR_dom_sf"/>
</dbReference>
<feature type="domain" description="SH3" evidence="4">
    <location>
        <begin position="307"/>
        <end position="371"/>
    </location>
</feature>
<organism evidence="5 6">
    <name type="scientific">Dimorphilus gyrociliatus</name>
    <dbReference type="NCBI Taxonomy" id="2664684"/>
    <lineage>
        <taxon>Eukaryota</taxon>
        <taxon>Metazoa</taxon>
        <taxon>Spiralia</taxon>
        <taxon>Lophotrochozoa</taxon>
        <taxon>Annelida</taxon>
        <taxon>Polychaeta</taxon>
        <taxon>Polychaeta incertae sedis</taxon>
        <taxon>Dinophilidae</taxon>
        <taxon>Dimorphilus</taxon>
    </lineage>
</organism>
<dbReference type="PANTHER" id="PTHR14206:SF7">
    <property type="entry name" value="INSULIN RECEPTOR SUBSTRATE 53 KDA, ISOFORM A"/>
    <property type="match status" value="1"/>
</dbReference>
<dbReference type="GO" id="GO:0051017">
    <property type="term" value="P:actin filament bundle assembly"/>
    <property type="evidence" value="ECO:0007669"/>
    <property type="project" value="TreeGrafter"/>
</dbReference>
<proteinExistence type="predicted"/>
<dbReference type="InterPro" id="IPR001452">
    <property type="entry name" value="SH3_domain"/>
</dbReference>
<dbReference type="EMBL" id="CAJFCJ010000002">
    <property type="protein sequence ID" value="CAD5111617.1"/>
    <property type="molecule type" value="Genomic_DNA"/>
</dbReference>
<dbReference type="OrthoDB" id="3800937at2759"/>
<evidence type="ECO:0000259" key="4">
    <source>
        <dbReference type="PROSITE" id="PS50002"/>
    </source>
</evidence>
<feature type="compositionally biased region" description="Low complexity" evidence="3">
    <location>
        <begin position="479"/>
        <end position="488"/>
    </location>
</feature>
<feature type="region of interest" description="Disordered" evidence="3">
    <location>
        <begin position="389"/>
        <end position="529"/>
    </location>
</feature>
<dbReference type="Gene3D" id="1.20.1270.60">
    <property type="entry name" value="Arfaptin homology (AH) domain/BAR domain"/>
    <property type="match status" value="1"/>
</dbReference>
<feature type="region of interest" description="Disordered" evidence="3">
    <location>
        <begin position="254"/>
        <end position="291"/>
    </location>
</feature>
<dbReference type="Pfam" id="PF00018">
    <property type="entry name" value="SH3_1"/>
    <property type="match status" value="1"/>
</dbReference>
<dbReference type="SMART" id="SM00326">
    <property type="entry name" value="SH3"/>
    <property type="match status" value="1"/>
</dbReference>
<feature type="compositionally biased region" description="Pro residues" evidence="3">
    <location>
        <begin position="436"/>
        <end position="458"/>
    </location>
</feature>
<feature type="compositionally biased region" description="Basic and acidic residues" evidence="3">
    <location>
        <begin position="418"/>
        <end position="435"/>
    </location>
</feature>
<dbReference type="Pfam" id="PF08397">
    <property type="entry name" value="IMD"/>
    <property type="match status" value="1"/>
</dbReference>
<dbReference type="InterPro" id="IPR013606">
    <property type="entry name" value="I-BAR_dom"/>
</dbReference>
<name>A0A7I8VAQ7_9ANNE</name>
<dbReference type="GO" id="GO:0051764">
    <property type="term" value="P:actin crosslink formation"/>
    <property type="evidence" value="ECO:0007669"/>
    <property type="project" value="TreeGrafter"/>
</dbReference>
<reference evidence="5 6" key="1">
    <citation type="submission" date="2020-08" db="EMBL/GenBank/DDBJ databases">
        <authorList>
            <person name="Hejnol A."/>
        </authorList>
    </citation>
    <scope>NUCLEOTIDE SEQUENCE [LARGE SCALE GENOMIC DNA]</scope>
</reference>
<keyword evidence="1 2" id="KW-0728">SH3 domain</keyword>
<keyword evidence="6" id="KW-1185">Reference proteome</keyword>
<dbReference type="Proteomes" id="UP000549394">
    <property type="component" value="Unassembled WGS sequence"/>
</dbReference>
<protein>
    <submittedName>
        <fullName evidence="5">DgyrCDS912</fullName>
    </submittedName>
</protein>
<accession>A0A7I8VAQ7</accession>
<dbReference type="PROSITE" id="PS50002">
    <property type="entry name" value="SH3"/>
    <property type="match status" value="1"/>
</dbReference>
<dbReference type="GO" id="GO:0005829">
    <property type="term" value="C:cytosol"/>
    <property type="evidence" value="ECO:0007669"/>
    <property type="project" value="TreeGrafter"/>
</dbReference>
<feature type="compositionally biased region" description="Polar residues" evidence="3">
    <location>
        <begin position="273"/>
        <end position="289"/>
    </location>
</feature>
<evidence type="ECO:0000313" key="6">
    <source>
        <dbReference type="Proteomes" id="UP000549394"/>
    </source>
</evidence>
<evidence type="ECO:0000256" key="3">
    <source>
        <dbReference type="SAM" id="MobiDB-lite"/>
    </source>
</evidence>
<comment type="caution">
    <text evidence="5">The sequence shown here is derived from an EMBL/GenBank/DDBJ whole genome shotgun (WGS) entry which is preliminary data.</text>
</comment>